<protein>
    <recommendedName>
        <fullName evidence="6">FMN dependent NADH:quinone oxidoreductase</fullName>
        <ecNumber evidence="6">1.6.5.-</ecNumber>
    </recommendedName>
    <alternativeName>
        <fullName evidence="6">Azo-dye reductase</fullName>
    </alternativeName>
    <alternativeName>
        <fullName evidence="6">FMN-dependent NADH-azo compound oxidoreductase</fullName>
    </alternativeName>
    <alternativeName>
        <fullName evidence="6">FMN-dependent NADH-azoreductase</fullName>
        <ecNumber evidence="6">1.7.1.17</ecNumber>
    </alternativeName>
</protein>
<evidence type="ECO:0000256" key="4">
    <source>
        <dbReference type="ARBA" id="ARBA00023027"/>
    </source>
</evidence>
<dbReference type="OrthoDB" id="9805013at2"/>
<dbReference type="Proteomes" id="UP000256304">
    <property type="component" value="Unassembled WGS sequence"/>
</dbReference>
<evidence type="ECO:0000256" key="6">
    <source>
        <dbReference type="HAMAP-Rule" id="MF_01216"/>
    </source>
</evidence>
<feature type="binding site" evidence="6">
    <location>
        <begin position="18"/>
        <end position="20"/>
    </location>
    <ligand>
        <name>FMN</name>
        <dbReference type="ChEBI" id="CHEBI:58210"/>
    </ligand>
</feature>
<evidence type="ECO:0000259" key="7">
    <source>
        <dbReference type="Pfam" id="PF02525"/>
    </source>
</evidence>
<evidence type="ECO:0000256" key="5">
    <source>
        <dbReference type="ARBA" id="ARBA00048542"/>
    </source>
</evidence>
<dbReference type="InterPro" id="IPR023048">
    <property type="entry name" value="NADH:quinone_OxRdtase_FMN_depd"/>
</dbReference>
<comment type="subunit">
    <text evidence="6">Homodimer.</text>
</comment>
<proteinExistence type="inferred from homology"/>
<reference evidence="8 9" key="1">
    <citation type="submission" date="2018-08" db="EMBL/GenBank/DDBJ databases">
        <title>Genomic Encyclopedia of Type Strains, Phase III (KMG-III): the genomes of soil and plant-associated and newly described type strains.</title>
        <authorList>
            <person name="Whitman W."/>
        </authorList>
    </citation>
    <scope>NUCLEOTIDE SEQUENCE [LARGE SCALE GENOMIC DNA]</scope>
    <source>
        <strain evidence="8 9">CGMCC 1.10966</strain>
    </source>
</reference>
<keyword evidence="1 6" id="KW-0285">Flavoprotein</keyword>
<dbReference type="InterPro" id="IPR050104">
    <property type="entry name" value="FMN-dep_NADH:Q_OxRdtase_AzoR1"/>
</dbReference>
<dbReference type="RefSeq" id="WP_116188045.1">
    <property type="nucleotide sequence ID" value="NZ_QTTN01000004.1"/>
</dbReference>
<comment type="caution">
    <text evidence="6">Lacks conserved residue(s) required for the propagation of feature annotation.</text>
</comment>
<keyword evidence="4 6" id="KW-0520">NAD</keyword>
<comment type="cofactor">
    <cofactor evidence="6">
        <name>FMN</name>
        <dbReference type="ChEBI" id="CHEBI:58210"/>
    </cofactor>
    <text evidence="6">Binds 1 FMN per subunit.</text>
</comment>
<dbReference type="PANTHER" id="PTHR43741:SF4">
    <property type="entry name" value="FMN-DEPENDENT NADH:QUINONE OXIDOREDUCTASE"/>
    <property type="match status" value="1"/>
</dbReference>
<comment type="function">
    <text evidence="6">Quinone reductase that provides resistance to thiol-specific stress caused by electrophilic quinones.</text>
</comment>
<evidence type="ECO:0000256" key="1">
    <source>
        <dbReference type="ARBA" id="ARBA00022630"/>
    </source>
</evidence>
<organism evidence="8 9">
    <name type="scientific">Paenibacillus taihuensis</name>
    <dbReference type="NCBI Taxonomy" id="1156355"/>
    <lineage>
        <taxon>Bacteria</taxon>
        <taxon>Bacillati</taxon>
        <taxon>Bacillota</taxon>
        <taxon>Bacilli</taxon>
        <taxon>Bacillales</taxon>
        <taxon>Paenibacillaceae</taxon>
        <taxon>Paenibacillus</taxon>
    </lineage>
</organism>
<evidence type="ECO:0000313" key="9">
    <source>
        <dbReference type="Proteomes" id="UP000256304"/>
    </source>
</evidence>
<evidence type="ECO:0000313" key="8">
    <source>
        <dbReference type="EMBL" id="REE91718.1"/>
    </source>
</evidence>
<dbReference type="Gene3D" id="3.40.50.360">
    <property type="match status" value="1"/>
</dbReference>
<accession>A0A3D9SIK2</accession>
<dbReference type="EC" id="1.6.5.-" evidence="6"/>
<evidence type="ECO:0000256" key="3">
    <source>
        <dbReference type="ARBA" id="ARBA00023002"/>
    </source>
</evidence>
<dbReference type="SUPFAM" id="SSF52218">
    <property type="entry name" value="Flavoproteins"/>
    <property type="match status" value="1"/>
</dbReference>
<dbReference type="InterPro" id="IPR003680">
    <property type="entry name" value="Flavodoxin_fold"/>
</dbReference>
<dbReference type="GO" id="GO:0016652">
    <property type="term" value="F:oxidoreductase activity, acting on NAD(P)H as acceptor"/>
    <property type="evidence" value="ECO:0007669"/>
    <property type="project" value="UniProtKB-UniRule"/>
</dbReference>
<sequence>MAKMLIINAHPKVDSEDSFSLRVLEHFLKVYKQLNPAETIEQINLYEDEIPLIDRTYLQAREKIAKGMPLQDSEQSIIDVANELLKQFKEVRKYVIVMPLHNFNIPSKLKDYMDHVIVPRETYKFTESGSVGLLNDGRSLLVIQGSGGVYTNNDWYTAVEFSHQYLKAMFDFLGVKDYQIVRAQGTSILNPEEVLTEAYISVEDAAKHLSAVTVSH</sequence>
<comment type="similarity">
    <text evidence="6">Belongs to the azoreductase type 1 family.</text>
</comment>
<dbReference type="EC" id="1.7.1.17" evidence="6"/>
<comment type="caution">
    <text evidence="8">The sequence shown here is derived from an EMBL/GenBank/DDBJ whole genome shotgun (WGS) entry which is preliminary data.</text>
</comment>
<comment type="catalytic activity">
    <reaction evidence="5">
        <text>N,N-dimethyl-1,4-phenylenediamine + anthranilate + 2 NAD(+) = 2-(4-dimethylaminophenyl)diazenylbenzoate + 2 NADH + 2 H(+)</text>
        <dbReference type="Rhea" id="RHEA:55872"/>
        <dbReference type="ChEBI" id="CHEBI:15378"/>
        <dbReference type="ChEBI" id="CHEBI:15783"/>
        <dbReference type="ChEBI" id="CHEBI:16567"/>
        <dbReference type="ChEBI" id="CHEBI:57540"/>
        <dbReference type="ChEBI" id="CHEBI:57945"/>
        <dbReference type="ChEBI" id="CHEBI:71579"/>
        <dbReference type="EC" id="1.7.1.17"/>
    </reaction>
    <physiologicalReaction direction="right-to-left" evidence="5">
        <dbReference type="Rhea" id="RHEA:55874"/>
    </physiologicalReaction>
</comment>
<dbReference type="EMBL" id="QTTN01000004">
    <property type="protein sequence ID" value="REE91718.1"/>
    <property type="molecule type" value="Genomic_DNA"/>
</dbReference>
<dbReference type="InterPro" id="IPR029039">
    <property type="entry name" value="Flavoprotein-like_sf"/>
</dbReference>
<dbReference type="AlphaFoldDB" id="A0A3D9SIK2"/>
<dbReference type="HAMAP" id="MF_01216">
    <property type="entry name" value="Azoreductase_type1"/>
    <property type="match status" value="1"/>
</dbReference>
<comment type="function">
    <text evidence="6">Also exhibits azoreductase activity. Catalyzes the reductive cleavage of the azo bond in aromatic azo compounds to the corresponding amines.</text>
</comment>
<name>A0A3D9SIK2_9BACL</name>
<gene>
    <name evidence="6" type="primary">azoR</name>
    <name evidence="8" type="ORF">A8990_104228</name>
</gene>
<dbReference type="PANTHER" id="PTHR43741">
    <property type="entry name" value="FMN-DEPENDENT NADH-AZOREDUCTASE 1"/>
    <property type="match status" value="1"/>
</dbReference>
<keyword evidence="2 6" id="KW-0288">FMN</keyword>
<dbReference type="GO" id="GO:0009055">
    <property type="term" value="F:electron transfer activity"/>
    <property type="evidence" value="ECO:0007669"/>
    <property type="project" value="UniProtKB-UniRule"/>
</dbReference>
<dbReference type="GO" id="GO:0010181">
    <property type="term" value="F:FMN binding"/>
    <property type="evidence" value="ECO:0007669"/>
    <property type="project" value="UniProtKB-UniRule"/>
</dbReference>
<evidence type="ECO:0000256" key="2">
    <source>
        <dbReference type="ARBA" id="ARBA00022643"/>
    </source>
</evidence>
<feature type="domain" description="Flavodoxin-like fold" evidence="7">
    <location>
        <begin position="3"/>
        <end position="198"/>
    </location>
</feature>
<dbReference type="Pfam" id="PF02525">
    <property type="entry name" value="Flavodoxin_2"/>
    <property type="match status" value="1"/>
</dbReference>
<comment type="catalytic activity">
    <reaction evidence="6">
        <text>2 a quinone + NADH + H(+) = 2 a 1,4-benzosemiquinone + NAD(+)</text>
        <dbReference type="Rhea" id="RHEA:65952"/>
        <dbReference type="ChEBI" id="CHEBI:15378"/>
        <dbReference type="ChEBI" id="CHEBI:57540"/>
        <dbReference type="ChEBI" id="CHEBI:57945"/>
        <dbReference type="ChEBI" id="CHEBI:132124"/>
        <dbReference type="ChEBI" id="CHEBI:134225"/>
    </reaction>
</comment>
<keyword evidence="3 6" id="KW-0560">Oxidoreductase</keyword>
<keyword evidence="9" id="KW-1185">Reference proteome</keyword>
<dbReference type="GO" id="GO:0016655">
    <property type="term" value="F:oxidoreductase activity, acting on NAD(P)H, quinone or similar compound as acceptor"/>
    <property type="evidence" value="ECO:0007669"/>
    <property type="project" value="InterPro"/>
</dbReference>